<organism evidence="13 14">
    <name type="scientific">Sessilibacter corallicola</name>
    <dbReference type="NCBI Taxonomy" id="2904075"/>
    <lineage>
        <taxon>Bacteria</taxon>
        <taxon>Pseudomonadati</taxon>
        <taxon>Pseudomonadota</taxon>
        <taxon>Gammaproteobacteria</taxon>
        <taxon>Cellvibrionales</taxon>
        <taxon>Cellvibrionaceae</taxon>
        <taxon>Sessilibacter</taxon>
    </lineage>
</organism>
<dbReference type="PANTHER" id="PTHR47234">
    <property type="match status" value="1"/>
</dbReference>
<name>A0ABQ0ABT5_9GAMM</name>
<proteinExistence type="inferred from homology"/>
<comment type="caution">
    <text evidence="13">The sequence shown here is derived from an EMBL/GenBank/DDBJ whole genome shotgun (WGS) entry which is preliminary data.</text>
</comment>
<accession>A0ABQ0ABT5</accession>
<keyword evidence="2 8" id="KW-0813">Transport</keyword>
<feature type="signal peptide" evidence="10">
    <location>
        <begin position="1"/>
        <end position="29"/>
    </location>
</feature>
<dbReference type="InterPro" id="IPR000531">
    <property type="entry name" value="Beta-barrel_TonB"/>
</dbReference>
<dbReference type="Pfam" id="PF07715">
    <property type="entry name" value="Plug"/>
    <property type="match status" value="1"/>
</dbReference>
<keyword evidence="13" id="KW-0675">Receptor</keyword>
<dbReference type="Gene3D" id="2.40.170.20">
    <property type="entry name" value="TonB-dependent receptor, beta-barrel domain"/>
    <property type="match status" value="1"/>
</dbReference>
<feature type="domain" description="TonB-dependent receptor-like beta-barrel" evidence="11">
    <location>
        <begin position="302"/>
        <end position="836"/>
    </location>
</feature>
<evidence type="ECO:0000256" key="1">
    <source>
        <dbReference type="ARBA" id="ARBA00004571"/>
    </source>
</evidence>
<evidence type="ECO:0000256" key="8">
    <source>
        <dbReference type="PROSITE-ProRule" id="PRU01360"/>
    </source>
</evidence>
<evidence type="ECO:0000256" key="3">
    <source>
        <dbReference type="ARBA" id="ARBA00022452"/>
    </source>
</evidence>
<dbReference type="Proteomes" id="UP001465153">
    <property type="component" value="Unassembled WGS sequence"/>
</dbReference>
<evidence type="ECO:0000259" key="12">
    <source>
        <dbReference type="Pfam" id="PF07715"/>
    </source>
</evidence>
<evidence type="ECO:0000256" key="9">
    <source>
        <dbReference type="RuleBase" id="RU003357"/>
    </source>
</evidence>
<keyword evidence="7 8" id="KW-0998">Cell outer membrane</keyword>
<dbReference type="InterPro" id="IPR012910">
    <property type="entry name" value="Plug_dom"/>
</dbReference>
<keyword evidence="5 9" id="KW-0798">TonB box</keyword>
<comment type="similarity">
    <text evidence="8 9">Belongs to the TonB-dependent receptor family.</text>
</comment>
<keyword evidence="3 8" id="KW-1134">Transmembrane beta strand</keyword>
<dbReference type="PANTHER" id="PTHR47234:SF3">
    <property type="entry name" value="SECRETIN_TONB SHORT N-TERMINAL DOMAIN-CONTAINING PROTEIN"/>
    <property type="match status" value="1"/>
</dbReference>
<sequence length="876" mass="94252">MKNFKSKALSMTIAAICAEGITLSNIAYAQGGSELEEVVVTGVRGKPRSVSDSPVPVDVFSAETIESVSYSDTNDILQTLIPSYSSERSPIADGGTFIRPASLRGLPTDKTLVLVNSKRRHRASLVEIGGSGTQGPDVATIPAAAIKNVEVLRDGAAAQYGSDAIAGVINFILKDNAEGGSISIDTGEYFEGDGDNYTISGNIGLPLGENGFLSISGEFADADATSRSEQYCEEFFCLDESNPTFQDFINNPDPLVQERVAFLSDPEFLAGVGGASLEGGDVVQPWGQPNSESTRIFFNAGYDLNDTTEVYGFGNYSDSEADGSFFYRFPLNGVLNDVRTADGEIFNALETFPGGFTPRFFGEVEDYSLVAGIKGEWGSGFYYDFSTRYGFNEIEYTLRNTVNPSLGPDSPTSFRPGALSNEEFQIQADFVKEFDSGLVVAFGASYLDEEYDVQQGEQLSFEAGAFASADPFGFCDGTVATAAGQAVIANGSTLNCADPDDPVFEILGVGSNGFPGFSPQFSEVFSRDSYGLYLDVSKDVTEKLFLQGALRYEDYSDFGDELVGKLALQYDINDVWGFRASVGTGFRAPTPGQQGTTNVSTRLPNGFPVATGLFPAGSDVAQALGARDLGPETSTNFTFGFTANFDALTLTVDYYRIDIEDRTFAVSTLDVSTDPTTGADFENFQALQAAGVVGAESIGGVFYFANAFDTITEGVDIVATAPITWGNGQTTDITASFNYNTSEFDSNPSEFLNAEDAFDFENFDPEIRGTVTATHGFGEFSLLARANFYGSSENSNNSGPDGSLEVQEYDEVVFFDLEGTYRINENLSVSLGGRNIFDEFPDEDEIGDYGNGRIYASDSIVDWQGGYYYLRLNADF</sequence>
<feature type="domain" description="TonB-dependent receptor plug" evidence="12">
    <location>
        <begin position="50"/>
        <end position="168"/>
    </location>
</feature>
<keyword evidence="10" id="KW-0732">Signal</keyword>
<evidence type="ECO:0000256" key="10">
    <source>
        <dbReference type="SAM" id="SignalP"/>
    </source>
</evidence>
<evidence type="ECO:0000256" key="4">
    <source>
        <dbReference type="ARBA" id="ARBA00022692"/>
    </source>
</evidence>
<gene>
    <name evidence="13" type="ORF">NBRC116591_29250</name>
</gene>
<evidence type="ECO:0000313" key="14">
    <source>
        <dbReference type="Proteomes" id="UP001465153"/>
    </source>
</evidence>
<evidence type="ECO:0000256" key="7">
    <source>
        <dbReference type="ARBA" id="ARBA00023237"/>
    </source>
</evidence>
<dbReference type="InterPro" id="IPR039426">
    <property type="entry name" value="TonB-dep_rcpt-like"/>
</dbReference>
<dbReference type="InterPro" id="IPR037066">
    <property type="entry name" value="Plug_dom_sf"/>
</dbReference>
<protein>
    <submittedName>
        <fullName evidence="13">TonB-dependent receptor</fullName>
    </submittedName>
</protein>
<dbReference type="Gene3D" id="2.170.130.10">
    <property type="entry name" value="TonB-dependent receptor, plug domain"/>
    <property type="match status" value="1"/>
</dbReference>
<keyword evidence="6 8" id="KW-0472">Membrane</keyword>
<keyword evidence="4 8" id="KW-0812">Transmembrane</keyword>
<reference evidence="13 14" key="1">
    <citation type="submission" date="2024-04" db="EMBL/GenBank/DDBJ databases">
        <title>Draft genome sequence of Sessilibacter corallicola NBRC 116591.</title>
        <authorList>
            <person name="Miyakawa T."/>
            <person name="Kusuya Y."/>
            <person name="Miura T."/>
        </authorList>
    </citation>
    <scope>NUCLEOTIDE SEQUENCE [LARGE SCALE GENOMIC DNA]</scope>
    <source>
        <strain evidence="13 14">KU-00831-HH</strain>
    </source>
</reference>
<evidence type="ECO:0000256" key="6">
    <source>
        <dbReference type="ARBA" id="ARBA00023136"/>
    </source>
</evidence>
<evidence type="ECO:0000259" key="11">
    <source>
        <dbReference type="Pfam" id="PF00593"/>
    </source>
</evidence>
<dbReference type="PROSITE" id="PS52016">
    <property type="entry name" value="TONB_DEPENDENT_REC_3"/>
    <property type="match status" value="1"/>
</dbReference>
<dbReference type="SUPFAM" id="SSF56935">
    <property type="entry name" value="Porins"/>
    <property type="match status" value="1"/>
</dbReference>
<evidence type="ECO:0000313" key="13">
    <source>
        <dbReference type="EMBL" id="GAA6169114.1"/>
    </source>
</evidence>
<feature type="chain" id="PRO_5046535555" evidence="10">
    <location>
        <begin position="30"/>
        <end position="876"/>
    </location>
</feature>
<dbReference type="EMBL" id="BAABWN010000010">
    <property type="protein sequence ID" value="GAA6169114.1"/>
    <property type="molecule type" value="Genomic_DNA"/>
</dbReference>
<evidence type="ECO:0000256" key="5">
    <source>
        <dbReference type="ARBA" id="ARBA00023077"/>
    </source>
</evidence>
<dbReference type="InterPro" id="IPR036942">
    <property type="entry name" value="Beta-barrel_TonB_sf"/>
</dbReference>
<keyword evidence="14" id="KW-1185">Reference proteome</keyword>
<comment type="subcellular location">
    <subcellularLocation>
        <location evidence="1 8">Cell outer membrane</location>
        <topology evidence="1 8">Multi-pass membrane protein</topology>
    </subcellularLocation>
</comment>
<dbReference type="RefSeq" id="WP_353303740.1">
    <property type="nucleotide sequence ID" value="NZ_BAABWN010000010.1"/>
</dbReference>
<evidence type="ECO:0000256" key="2">
    <source>
        <dbReference type="ARBA" id="ARBA00022448"/>
    </source>
</evidence>
<dbReference type="Pfam" id="PF00593">
    <property type="entry name" value="TonB_dep_Rec_b-barrel"/>
    <property type="match status" value="1"/>
</dbReference>